<dbReference type="RefSeq" id="WP_198528688.1">
    <property type="nucleotide sequence ID" value="NZ_CP044334.1"/>
</dbReference>
<protein>
    <submittedName>
        <fullName evidence="5">Restriction endonuclease subunit S</fullName>
        <ecNumber evidence="5">3.1.21.-</ecNumber>
    </submittedName>
</protein>
<reference evidence="5" key="1">
    <citation type="submission" date="2023-06" db="EMBL/GenBank/DDBJ databases">
        <title>Genome sequences of Xanthomonas arboricola from Serbia and Montenegro.</title>
        <authorList>
            <person name="Ilicic R."/>
            <person name="Jelusic A."/>
            <person name="Harrison J."/>
            <person name="Greer S."/>
            <person name="Grant M."/>
            <person name="Vicente J."/>
            <person name="Popovic Milovanovic T."/>
            <person name="Studholme D.J."/>
        </authorList>
    </citation>
    <scope>NUCLEOTIDE SEQUENCE</scope>
    <source>
        <strain evidence="5">Xp320</strain>
    </source>
</reference>
<dbReference type="PANTHER" id="PTHR30408">
    <property type="entry name" value="TYPE-1 RESTRICTION ENZYME ECOKI SPECIFICITY PROTEIN"/>
    <property type="match status" value="1"/>
</dbReference>
<dbReference type="SUPFAM" id="SSF116734">
    <property type="entry name" value="DNA methylase specificity domain"/>
    <property type="match status" value="1"/>
</dbReference>
<comment type="similarity">
    <text evidence="1">Belongs to the type-I restriction system S methylase family.</text>
</comment>
<organism evidence="5">
    <name type="scientific">Xanthomonas arboricola pv. pruni</name>
    <dbReference type="NCBI Taxonomy" id="69929"/>
    <lineage>
        <taxon>Bacteria</taxon>
        <taxon>Pseudomonadati</taxon>
        <taxon>Pseudomonadota</taxon>
        <taxon>Gammaproteobacteria</taxon>
        <taxon>Lysobacterales</taxon>
        <taxon>Lysobacteraceae</taxon>
        <taxon>Xanthomonas</taxon>
    </lineage>
</organism>
<evidence type="ECO:0000259" key="4">
    <source>
        <dbReference type="Pfam" id="PF01420"/>
    </source>
</evidence>
<evidence type="ECO:0000256" key="2">
    <source>
        <dbReference type="ARBA" id="ARBA00022747"/>
    </source>
</evidence>
<dbReference type="GO" id="GO:0004519">
    <property type="term" value="F:endonuclease activity"/>
    <property type="evidence" value="ECO:0007669"/>
    <property type="project" value="UniProtKB-KW"/>
</dbReference>
<evidence type="ECO:0000313" key="5">
    <source>
        <dbReference type="EMBL" id="MDN0285342.1"/>
    </source>
</evidence>
<evidence type="ECO:0000256" key="3">
    <source>
        <dbReference type="ARBA" id="ARBA00023125"/>
    </source>
</evidence>
<evidence type="ECO:0000256" key="1">
    <source>
        <dbReference type="ARBA" id="ARBA00010923"/>
    </source>
</evidence>
<dbReference type="GO" id="GO:0003677">
    <property type="term" value="F:DNA binding"/>
    <property type="evidence" value="ECO:0007669"/>
    <property type="project" value="UniProtKB-KW"/>
</dbReference>
<keyword evidence="2" id="KW-0680">Restriction system</keyword>
<sequence length="268" mass="29614">MLPQGWLRRPLGDIAQITSGGTPDRSTPSYWGGTIPWLTTGEIQFNTITDSTEKITEFGLKNSSAKLFPAGTLLMAMYGQGKTRGQIAQLGIEAATNQACAAILFDASNDPNFYFQYLASQYEELRELGNAGTQKNLNGGILKRILVPVPPVGEQRRIAHILSTWDQAIATTERLLANARAQRKVLTNRLFIHGRHSNMTTHGWKFADLGEIFERVTRRNSAANSNVLTISGTRGLVSQRDYFNKSVASENLAGYTLLERGEFAYNKS</sequence>
<dbReference type="InterPro" id="IPR000055">
    <property type="entry name" value="Restrct_endonuc_typeI_TRD"/>
</dbReference>
<dbReference type="GO" id="GO:0009307">
    <property type="term" value="P:DNA restriction-modification system"/>
    <property type="evidence" value="ECO:0007669"/>
    <property type="project" value="UniProtKB-KW"/>
</dbReference>
<comment type="caution">
    <text evidence="5">The sequence shown here is derived from an EMBL/GenBank/DDBJ whole genome shotgun (WGS) entry which is preliminary data.</text>
</comment>
<keyword evidence="3" id="KW-0238">DNA-binding</keyword>
<dbReference type="EMBL" id="JASVYU010000001">
    <property type="protein sequence ID" value="MDN0285342.1"/>
    <property type="molecule type" value="Genomic_DNA"/>
</dbReference>
<proteinExistence type="inferred from homology"/>
<dbReference type="Pfam" id="PF01420">
    <property type="entry name" value="Methylase_S"/>
    <property type="match status" value="1"/>
</dbReference>
<dbReference type="InterPro" id="IPR052021">
    <property type="entry name" value="Type-I_RS_S_subunit"/>
</dbReference>
<dbReference type="PANTHER" id="PTHR30408:SF12">
    <property type="entry name" value="TYPE I RESTRICTION ENZYME MJAVIII SPECIFICITY SUBUNIT"/>
    <property type="match status" value="1"/>
</dbReference>
<gene>
    <name evidence="5" type="ORF">QSH54_01430</name>
</gene>
<keyword evidence="5" id="KW-0255">Endonuclease</keyword>
<dbReference type="Gene3D" id="1.10.287.1120">
    <property type="entry name" value="Bipartite methylase S protein"/>
    <property type="match status" value="1"/>
</dbReference>
<accession>A0AAP4NEP4</accession>
<name>A0AAP4NEP4_9XANT</name>
<dbReference type="EC" id="3.1.21.-" evidence="5"/>
<dbReference type="Gene3D" id="3.90.220.20">
    <property type="entry name" value="DNA methylase specificity domains"/>
    <property type="match status" value="1"/>
</dbReference>
<keyword evidence="5" id="KW-0540">Nuclease</keyword>
<keyword evidence="5" id="KW-0378">Hydrolase</keyword>
<dbReference type="CDD" id="cd17287">
    <property type="entry name" value="RMtype1_S_EcoN10ORF171P_TRD2-CR2_like"/>
    <property type="match status" value="1"/>
</dbReference>
<dbReference type="GO" id="GO:0016787">
    <property type="term" value="F:hydrolase activity"/>
    <property type="evidence" value="ECO:0007669"/>
    <property type="project" value="UniProtKB-KW"/>
</dbReference>
<dbReference type="AlphaFoldDB" id="A0AAP4NEP4"/>
<dbReference type="InterPro" id="IPR044946">
    <property type="entry name" value="Restrct_endonuc_typeI_TRD_sf"/>
</dbReference>
<feature type="domain" description="Type I restriction modification DNA specificity" evidence="4">
    <location>
        <begin position="3"/>
        <end position="177"/>
    </location>
</feature>